<reference evidence="1" key="1">
    <citation type="journal article" date="2022" name="bioRxiv">
        <title>Sequencing and chromosome-scale assembly of the giantPleurodeles waltlgenome.</title>
        <authorList>
            <person name="Brown T."/>
            <person name="Elewa A."/>
            <person name="Iarovenko S."/>
            <person name="Subramanian E."/>
            <person name="Araus A.J."/>
            <person name="Petzold A."/>
            <person name="Susuki M."/>
            <person name="Suzuki K.-i.T."/>
            <person name="Hayashi T."/>
            <person name="Toyoda A."/>
            <person name="Oliveira C."/>
            <person name="Osipova E."/>
            <person name="Leigh N.D."/>
            <person name="Simon A."/>
            <person name="Yun M.H."/>
        </authorList>
    </citation>
    <scope>NUCLEOTIDE SEQUENCE</scope>
    <source>
        <strain evidence="1">20211129_DDA</strain>
        <tissue evidence="1">Liver</tissue>
    </source>
</reference>
<organism evidence="1 2">
    <name type="scientific">Pleurodeles waltl</name>
    <name type="common">Iberian ribbed newt</name>
    <dbReference type="NCBI Taxonomy" id="8319"/>
    <lineage>
        <taxon>Eukaryota</taxon>
        <taxon>Metazoa</taxon>
        <taxon>Chordata</taxon>
        <taxon>Craniata</taxon>
        <taxon>Vertebrata</taxon>
        <taxon>Euteleostomi</taxon>
        <taxon>Amphibia</taxon>
        <taxon>Batrachia</taxon>
        <taxon>Caudata</taxon>
        <taxon>Salamandroidea</taxon>
        <taxon>Salamandridae</taxon>
        <taxon>Pleurodelinae</taxon>
        <taxon>Pleurodeles</taxon>
    </lineage>
</organism>
<dbReference type="InterPro" id="IPR004244">
    <property type="entry name" value="Transposase_22"/>
</dbReference>
<dbReference type="Gene3D" id="3.30.70.1820">
    <property type="entry name" value="L1 transposable element, RRM domain"/>
    <property type="match status" value="1"/>
</dbReference>
<gene>
    <name evidence="1" type="ORF">NDU88_000366</name>
</gene>
<protein>
    <submittedName>
        <fullName evidence="1">Uncharacterized protein</fullName>
    </submittedName>
</protein>
<sequence length="336" mass="38364">MPGAKPSGKHSLQLLFSEAIALPKPMASQTIPSSFAAPLADPRSADATEHILQEITAVGRRLEAMDSKISDLSRASTAIRAGIAPFQVTVTDLDHRLTTVEDRLAMLPEQNTELQFPRAKIMDLEDMSRRANVRFFGIPEHKESSDVKAFLKDILHKLTVLAFSPPLEFQRAHRISHLHKANSGQPRPIIACFLRHKQAHQVRTQSLYSLEGHVVRMAADFSRETNKKWKAFLALRPQLRKLDIKFGLFEPARMWITQDEGRQRICGSPTELRRGEKRMDDFATCKTQEEDGPIAEFYKAYMDLPLSSLIFVLDMEPLTSMMREHRRDAGRYRYMR</sequence>
<evidence type="ECO:0000313" key="2">
    <source>
        <dbReference type="Proteomes" id="UP001066276"/>
    </source>
</evidence>
<dbReference type="EMBL" id="JANPWB010000004">
    <property type="protein sequence ID" value="KAJ1191049.1"/>
    <property type="molecule type" value="Genomic_DNA"/>
</dbReference>
<dbReference type="Proteomes" id="UP001066276">
    <property type="component" value="Chromosome 2_2"/>
</dbReference>
<name>A0AAV7USW2_PLEWA</name>
<proteinExistence type="predicted"/>
<evidence type="ECO:0000313" key="1">
    <source>
        <dbReference type="EMBL" id="KAJ1191049.1"/>
    </source>
</evidence>
<dbReference type="PANTHER" id="PTHR11505">
    <property type="entry name" value="L1 TRANSPOSABLE ELEMENT-RELATED"/>
    <property type="match status" value="1"/>
</dbReference>
<keyword evidence="2" id="KW-1185">Reference proteome</keyword>
<comment type="caution">
    <text evidence="1">The sequence shown here is derived from an EMBL/GenBank/DDBJ whole genome shotgun (WGS) entry which is preliminary data.</text>
</comment>
<dbReference type="AlphaFoldDB" id="A0AAV7USW2"/>
<accession>A0AAV7USW2</accession>